<feature type="binding site" evidence="3">
    <location>
        <position position="68"/>
    </location>
    <ligand>
        <name>Mn(2+)</name>
        <dbReference type="ChEBI" id="CHEBI:29035"/>
    </ligand>
</feature>
<dbReference type="Proteomes" id="UP000217289">
    <property type="component" value="Chromosome"/>
</dbReference>
<feature type="binding site" evidence="3">
    <location>
        <position position="323"/>
    </location>
    <ligand>
        <name>phosphoenolpyruvate</name>
        <dbReference type="ChEBI" id="CHEBI:58702"/>
    </ligand>
</feature>
<evidence type="ECO:0000256" key="1">
    <source>
        <dbReference type="ARBA" id="ARBA00008911"/>
    </source>
</evidence>
<keyword evidence="4" id="KW-0028">Amino-acid biosynthesis</keyword>
<reference evidence="5 6" key="1">
    <citation type="submission" date="2017-06" db="EMBL/GenBank/DDBJ databases">
        <authorList>
            <person name="Kim H.J."/>
            <person name="Triplett B.A."/>
        </authorList>
    </citation>
    <scope>NUCLEOTIDE SEQUENCE [LARGE SCALE GENOMIC DNA]</scope>
    <source>
        <strain evidence="5 6">DSM 14713</strain>
    </source>
</reference>
<dbReference type="PANTHER" id="PTHR21337">
    <property type="entry name" value="PHOSPHO-2-DEHYDRO-3-DEOXYHEPTONATE ALDOLASE 1, 2"/>
    <property type="match status" value="1"/>
</dbReference>
<keyword evidence="3" id="KW-0464">Manganese</keyword>
<keyword evidence="4" id="KW-0057">Aromatic amino acid biosynthesis</keyword>
<dbReference type="OrthoDB" id="9766852at2"/>
<dbReference type="Gene3D" id="3.20.20.70">
    <property type="entry name" value="Aldolase class I"/>
    <property type="match status" value="2"/>
</dbReference>
<dbReference type="SUPFAM" id="SSF51569">
    <property type="entry name" value="Aldolase"/>
    <property type="match status" value="1"/>
</dbReference>
<organism evidence="5 6">
    <name type="scientific">Melittangium boletus DSM 14713</name>
    <dbReference type="NCBI Taxonomy" id="1294270"/>
    <lineage>
        <taxon>Bacteria</taxon>
        <taxon>Pseudomonadati</taxon>
        <taxon>Myxococcota</taxon>
        <taxon>Myxococcia</taxon>
        <taxon>Myxococcales</taxon>
        <taxon>Cystobacterineae</taxon>
        <taxon>Archangiaceae</taxon>
        <taxon>Melittangium</taxon>
    </lineage>
</organism>
<dbReference type="InterPro" id="IPR013785">
    <property type="entry name" value="Aldolase_TIM"/>
</dbReference>
<feature type="binding site" evidence="3">
    <location>
        <position position="355"/>
    </location>
    <ligand>
        <name>Mn(2+)</name>
        <dbReference type="ChEBI" id="CHEBI:29035"/>
    </ligand>
</feature>
<dbReference type="KEGG" id="mbd:MEBOL_000740"/>
<dbReference type="AlphaFoldDB" id="A0A250I814"/>
<evidence type="ECO:0000256" key="4">
    <source>
        <dbReference type="RuleBase" id="RU363071"/>
    </source>
</evidence>
<comment type="pathway">
    <text evidence="4">Metabolic intermediate biosynthesis; chorismate biosynthesis; chorismate from D-erythrose 4-phosphate and phosphoenolpyruvate: step 1/7.</text>
</comment>
<feature type="binding site" evidence="3">
    <location>
        <begin position="269"/>
        <end position="270"/>
    </location>
    <ligand>
        <name>phosphoenolpyruvate</name>
        <dbReference type="ChEBI" id="CHEBI:58702"/>
    </ligand>
</feature>
<dbReference type="InterPro" id="IPR002480">
    <property type="entry name" value="DAHP_synth_2"/>
</dbReference>
<comment type="similarity">
    <text evidence="1 4">Belongs to the class-II DAHP synthase family.</text>
</comment>
<accession>A0A250I814</accession>
<dbReference type="GO" id="GO:0003849">
    <property type="term" value="F:3-deoxy-7-phosphoheptulonate synthase activity"/>
    <property type="evidence" value="ECO:0007669"/>
    <property type="project" value="UniProtKB-EC"/>
</dbReference>
<gene>
    <name evidence="5" type="ORF">MEBOL_000740</name>
</gene>
<name>A0A250I814_9BACT</name>
<keyword evidence="3" id="KW-0170">Cobalt</keyword>
<evidence type="ECO:0000313" key="6">
    <source>
        <dbReference type="Proteomes" id="UP000217289"/>
    </source>
</evidence>
<dbReference type="PANTHER" id="PTHR21337:SF0">
    <property type="entry name" value="PHOSPHO-2-DEHYDRO-3-DEOXYHEPTONATE ALDOLASE"/>
    <property type="match status" value="1"/>
</dbReference>
<comment type="cofactor">
    <cofactor evidence="3">
        <name>Mn(2+)</name>
        <dbReference type="ChEBI" id="CHEBI:29035"/>
    </cofactor>
    <cofactor evidence="3">
        <name>Co(2+)</name>
        <dbReference type="ChEBI" id="CHEBI:48828"/>
    </cofactor>
    <cofactor evidence="3">
        <name>Cd(2+)</name>
        <dbReference type="ChEBI" id="CHEBI:48775"/>
    </cofactor>
    <text evidence="3">Binds 1 divalent cation per subunit. The enzyme is active with manganese, cobalt or cadmium ions.</text>
</comment>
<evidence type="ECO:0000256" key="2">
    <source>
        <dbReference type="ARBA" id="ARBA00022679"/>
    </source>
</evidence>
<dbReference type="GO" id="GO:0008652">
    <property type="term" value="P:amino acid biosynthetic process"/>
    <property type="evidence" value="ECO:0007669"/>
    <property type="project" value="UniProtKB-KW"/>
</dbReference>
<comment type="catalytic activity">
    <reaction evidence="4">
        <text>D-erythrose 4-phosphate + phosphoenolpyruvate + H2O = 7-phospho-2-dehydro-3-deoxy-D-arabino-heptonate + phosphate</text>
        <dbReference type="Rhea" id="RHEA:14717"/>
        <dbReference type="ChEBI" id="CHEBI:15377"/>
        <dbReference type="ChEBI" id="CHEBI:16897"/>
        <dbReference type="ChEBI" id="CHEBI:43474"/>
        <dbReference type="ChEBI" id="CHEBI:58394"/>
        <dbReference type="ChEBI" id="CHEBI:58702"/>
        <dbReference type="EC" id="2.5.1.54"/>
    </reaction>
</comment>
<protein>
    <recommendedName>
        <fullName evidence="4">Phospho-2-dehydro-3-deoxyheptonate aldolase</fullName>
        <ecNumber evidence="4">2.5.1.54</ecNumber>
    </recommendedName>
</protein>
<proteinExistence type="inferred from homology"/>
<feature type="binding site" evidence="3">
    <location>
        <position position="397"/>
    </location>
    <ligand>
        <name>Mn(2+)</name>
        <dbReference type="ChEBI" id="CHEBI:29035"/>
    </ligand>
</feature>
<dbReference type="RefSeq" id="WP_095976117.1">
    <property type="nucleotide sequence ID" value="NZ_CP022163.1"/>
</dbReference>
<feature type="binding site" evidence="3">
    <location>
        <position position="292"/>
    </location>
    <ligand>
        <name>phosphoenolpyruvate</name>
        <dbReference type="ChEBI" id="CHEBI:58702"/>
    </ligand>
</feature>
<dbReference type="EMBL" id="CP022163">
    <property type="protein sequence ID" value="ATB27302.1"/>
    <property type="molecule type" value="Genomic_DNA"/>
</dbReference>
<keyword evidence="2 4" id="KW-0808">Transferase</keyword>
<dbReference type="GO" id="GO:0009073">
    <property type="term" value="P:aromatic amino acid family biosynthetic process"/>
    <property type="evidence" value="ECO:0007669"/>
    <property type="project" value="UniProtKB-KW"/>
</dbReference>
<dbReference type="Pfam" id="PF01474">
    <property type="entry name" value="DAHP_synth_2"/>
    <property type="match status" value="1"/>
</dbReference>
<feature type="binding site" evidence="3">
    <location>
        <position position="107"/>
    </location>
    <ligand>
        <name>phosphoenolpyruvate</name>
        <dbReference type="ChEBI" id="CHEBI:58702"/>
    </ligand>
</feature>
<feature type="binding site" evidence="3">
    <location>
        <position position="427"/>
    </location>
    <ligand>
        <name>Mn(2+)</name>
        <dbReference type="ChEBI" id="CHEBI:29035"/>
    </ligand>
</feature>
<keyword evidence="3" id="KW-0104">Cadmium</keyword>
<sequence>MSTWSPTSWKTKPITQDVAYEDPKELEDVVTALSRLPPLVTSWEVERLRELLAEAQQGRRFLLQGGDCAESLFDCRPDIITNRQKIILQMSLVLIHGGHRPVIRVGRIAGQYAKPRSKPTEVRGGVELPSYFGDLVNRPEFTPEARRADPRLMLACYHHAAMTLNFVRSLSDGGFADVHHPEYWDLSFFRNAAVPSELREEYEQTTRKLGEALRFMEALGERKVAELTRVDSFTSHEGLNLHYESAQTRQVPWRKGWYDLTTHLPWIGERTRAPDGAHLEFFRGIRNPVGVKLGPSVSPENAVRLAEQLNPDNEPGKLVFITRMGAQRVQDALPPVVEALRGAGRLVLWVCDPMHGNTVSTSSGIKTRSFNDVLREVESSFDVHERLGSYLGGVHFELTGEDVTECVGGAVGITEQDLERNYATLCDPRLNYRQALEMSFHIARRMSRLPRVPRL</sequence>
<evidence type="ECO:0000313" key="5">
    <source>
        <dbReference type="EMBL" id="ATB27302.1"/>
    </source>
</evidence>
<dbReference type="EC" id="2.5.1.54" evidence="4"/>
<keyword evidence="6" id="KW-1185">Reference proteome</keyword>
<evidence type="ECO:0000256" key="3">
    <source>
        <dbReference type="PIRSR" id="PIRSR602480-1"/>
    </source>
</evidence>